<name>A0ABP0R3K5_9DINO</name>
<proteinExistence type="predicted"/>
<gene>
    <name evidence="1" type="ORF">SCF082_LOCUS44080</name>
</gene>
<reference evidence="1 2" key="1">
    <citation type="submission" date="2024-02" db="EMBL/GenBank/DDBJ databases">
        <authorList>
            <person name="Chen Y."/>
            <person name="Shah S."/>
            <person name="Dougan E. K."/>
            <person name="Thang M."/>
            <person name="Chan C."/>
        </authorList>
    </citation>
    <scope>NUCLEOTIDE SEQUENCE [LARGE SCALE GENOMIC DNA]</scope>
</reference>
<protein>
    <submittedName>
        <fullName evidence="1">Uncharacterized protein</fullName>
    </submittedName>
</protein>
<accession>A0ABP0R3K5</accession>
<dbReference type="Proteomes" id="UP001642464">
    <property type="component" value="Unassembled WGS sequence"/>
</dbReference>
<evidence type="ECO:0000313" key="2">
    <source>
        <dbReference type="Proteomes" id="UP001642464"/>
    </source>
</evidence>
<keyword evidence="2" id="KW-1185">Reference proteome</keyword>
<dbReference type="EMBL" id="CAXAMM010040507">
    <property type="protein sequence ID" value="CAK9093712.1"/>
    <property type="molecule type" value="Genomic_DNA"/>
</dbReference>
<evidence type="ECO:0000313" key="1">
    <source>
        <dbReference type="EMBL" id="CAK9093712.1"/>
    </source>
</evidence>
<comment type="caution">
    <text evidence="1">The sequence shown here is derived from an EMBL/GenBank/DDBJ whole genome shotgun (WGS) entry which is preliminary data.</text>
</comment>
<sequence>MVYTSARSGRMNLPGFPDIRPILEAMKKGPTAESRTFKVAAQSGDRLVLLHSLADKWLQDPLTKDRAEETITRHNEEYNKDGVYLLNDKTADDDLKAEEPPRKRIKVENCTHEHVSTLTNVHKIQVNSTCDIMVGGDTGQEVVVCSRGRNQFFDKRELLLGLIDLS</sequence>
<organism evidence="1 2">
    <name type="scientific">Durusdinium trenchii</name>
    <dbReference type="NCBI Taxonomy" id="1381693"/>
    <lineage>
        <taxon>Eukaryota</taxon>
        <taxon>Sar</taxon>
        <taxon>Alveolata</taxon>
        <taxon>Dinophyceae</taxon>
        <taxon>Suessiales</taxon>
        <taxon>Symbiodiniaceae</taxon>
        <taxon>Durusdinium</taxon>
    </lineage>
</organism>